<evidence type="ECO:0000313" key="4">
    <source>
        <dbReference type="EMBL" id="PWA32214.1"/>
    </source>
</evidence>
<dbReference type="OrthoDB" id="1909574at2759"/>
<accession>A0A2U1KAI8</accession>
<keyword evidence="5" id="KW-1185">Reference proteome</keyword>
<name>A0A2U1KAI8_ARTAN</name>
<dbReference type="STRING" id="35608.A0A2U1KAI8"/>
<evidence type="ECO:0000256" key="1">
    <source>
        <dbReference type="ARBA" id="ARBA00022729"/>
    </source>
</evidence>
<protein>
    <submittedName>
        <fullName evidence="4">Gnk2-like domain-containing protein</fullName>
    </submittedName>
</protein>
<comment type="caution">
    <text evidence="4">The sequence shown here is derived from an EMBL/GenBank/DDBJ whole genome shotgun (WGS) entry which is preliminary data.</text>
</comment>
<gene>
    <name evidence="4" type="ORF">CTI12_AA625400</name>
</gene>
<evidence type="ECO:0000256" key="2">
    <source>
        <dbReference type="ARBA" id="ARBA00022737"/>
    </source>
</evidence>
<dbReference type="CDD" id="cd23509">
    <property type="entry name" value="Gnk2-like"/>
    <property type="match status" value="1"/>
</dbReference>
<dbReference type="AlphaFoldDB" id="A0A2U1KAI8"/>
<reference evidence="4 5" key="1">
    <citation type="journal article" date="2018" name="Mol. Plant">
        <title>The genome of Artemisia annua provides insight into the evolution of Asteraceae family and artemisinin biosynthesis.</title>
        <authorList>
            <person name="Shen Q."/>
            <person name="Zhang L."/>
            <person name="Liao Z."/>
            <person name="Wang S."/>
            <person name="Yan T."/>
            <person name="Shi P."/>
            <person name="Liu M."/>
            <person name="Fu X."/>
            <person name="Pan Q."/>
            <person name="Wang Y."/>
            <person name="Lv Z."/>
            <person name="Lu X."/>
            <person name="Zhang F."/>
            <person name="Jiang W."/>
            <person name="Ma Y."/>
            <person name="Chen M."/>
            <person name="Hao X."/>
            <person name="Li L."/>
            <person name="Tang Y."/>
            <person name="Lv G."/>
            <person name="Zhou Y."/>
            <person name="Sun X."/>
            <person name="Brodelius P.E."/>
            <person name="Rose J.K.C."/>
            <person name="Tang K."/>
        </authorList>
    </citation>
    <scope>NUCLEOTIDE SEQUENCE [LARGE SCALE GENOMIC DNA]</scope>
    <source>
        <strain evidence="5">cv. Huhao1</strain>
        <tissue evidence="4">Leaf</tissue>
    </source>
</reference>
<proteinExistence type="predicted"/>
<organism evidence="4 5">
    <name type="scientific">Artemisia annua</name>
    <name type="common">Sweet wormwood</name>
    <dbReference type="NCBI Taxonomy" id="35608"/>
    <lineage>
        <taxon>Eukaryota</taxon>
        <taxon>Viridiplantae</taxon>
        <taxon>Streptophyta</taxon>
        <taxon>Embryophyta</taxon>
        <taxon>Tracheophyta</taxon>
        <taxon>Spermatophyta</taxon>
        <taxon>Magnoliopsida</taxon>
        <taxon>eudicotyledons</taxon>
        <taxon>Gunneridae</taxon>
        <taxon>Pentapetalae</taxon>
        <taxon>asterids</taxon>
        <taxon>campanulids</taxon>
        <taxon>Asterales</taxon>
        <taxon>Asteraceae</taxon>
        <taxon>Asteroideae</taxon>
        <taxon>Anthemideae</taxon>
        <taxon>Artemisiinae</taxon>
        <taxon>Artemisia</taxon>
    </lineage>
</organism>
<dbReference type="PANTHER" id="PTHR32099:SF99">
    <property type="entry name" value="GNK2-LIKE DOMAIN-CONTAINING PROTEIN"/>
    <property type="match status" value="1"/>
</dbReference>
<sequence>MENSTFKANLDTPLSNLLTTNNGFGNFYNISTGQEIDRVNALALCRGDINPDVCQSCLNDSMVMVRKVCPNSIYVVGWYDYCSLTYSNDTLLGNNEINFVSYGNGSQTTTNVDKFNVALRYFWRSLKHAEAATRAALRKFASGNTTDPDFITIYAIMQCSPDLSKQKN</sequence>
<evidence type="ECO:0000259" key="3">
    <source>
        <dbReference type="PROSITE" id="PS51473"/>
    </source>
</evidence>
<keyword evidence="2" id="KW-0677">Repeat</keyword>
<dbReference type="Gene3D" id="3.30.430.20">
    <property type="entry name" value="Gnk2 domain, C-X8-C-X2-C motif"/>
    <property type="match status" value="2"/>
</dbReference>
<dbReference type="Proteomes" id="UP000245207">
    <property type="component" value="Unassembled WGS sequence"/>
</dbReference>
<keyword evidence="1" id="KW-0732">Signal</keyword>
<dbReference type="PROSITE" id="PS51473">
    <property type="entry name" value="GNK2"/>
    <property type="match status" value="1"/>
</dbReference>
<evidence type="ECO:0000313" key="5">
    <source>
        <dbReference type="Proteomes" id="UP000245207"/>
    </source>
</evidence>
<dbReference type="InterPro" id="IPR002902">
    <property type="entry name" value="GNK2"/>
</dbReference>
<dbReference type="EMBL" id="PKPP01025669">
    <property type="protein sequence ID" value="PWA32214.1"/>
    <property type="molecule type" value="Genomic_DNA"/>
</dbReference>
<dbReference type="Pfam" id="PF01657">
    <property type="entry name" value="Stress-antifung"/>
    <property type="match status" value="1"/>
</dbReference>
<feature type="domain" description="Gnk2-homologous" evidence="3">
    <location>
        <begin position="1"/>
        <end position="91"/>
    </location>
</feature>
<dbReference type="InterPro" id="IPR038408">
    <property type="entry name" value="GNK2_sf"/>
</dbReference>
<dbReference type="PANTHER" id="PTHR32099">
    <property type="entry name" value="CYSTEINE-RICH REPEAT SECRETORY PROTEIN"/>
    <property type="match status" value="1"/>
</dbReference>